<evidence type="ECO:0000313" key="1">
    <source>
        <dbReference type="EMBL" id="TWF81809.1"/>
    </source>
</evidence>
<dbReference type="RefSeq" id="WP_147260240.1">
    <property type="nucleotide sequence ID" value="NZ_VIWU01000001.1"/>
</dbReference>
<keyword evidence="2" id="KW-1185">Reference proteome</keyword>
<accession>A0A561T3Y2</accession>
<sequence>MAELVGWPVVELDASGLTPEAAPTLVFDTLMTAVERRETFAAVLRMPEAPPRGRRIAGVAERVRMLKRLRPGLVEHCRGLAFVMSEEGQRNNAKALRSGPTMWGCPTFATDDPEQARSWALARLEND</sequence>
<name>A0A561T3Y2_9PSEU</name>
<proteinExistence type="predicted"/>
<comment type="caution">
    <text evidence="1">The sequence shown here is derived from an EMBL/GenBank/DDBJ whole genome shotgun (WGS) entry which is preliminary data.</text>
</comment>
<protein>
    <recommendedName>
        <fullName evidence="3">SpoIIAA-like protein</fullName>
    </recommendedName>
</protein>
<dbReference type="Proteomes" id="UP000321261">
    <property type="component" value="Unassembled WGS sequence"/>
</dbReference>
<dbReference type="OrthoDB" id="3575038at2"/>
<dbReference type="AlphaFoldDB" id="A0A561T3Y2"/>
<evidence type="ECO:0000313" key="2">
    <source>
        <dbReference type="Proteomes" id="UP000321261"/>
    </source>
</evidence>
<dbReference type="EMBL" id="VIWU01000001">
    <property type="protein sequence ID" value="TWF81809.1"/>
    <property type="molecule type" value="Genomic_DNA"/>
</dbReference>
<gene>
    <name evidence="1" type="ORF">FHX44_117754</name>
</gene>
<organism evidence="1 2">
    <name type="scientific">Pseudonocardia hierapolitana</name>
    <dbReference type="NCBI Taxonomy" id="1128676"/>
    <lineage>
        <taxon>Bacteria</taxon>
        <taxon>Bacillati</taxon>
        <taxon>Actinomycetota</taxon>
        <taxon>Actinomycetes</taxon>
        <taxon>Pseudonocardiales</taxon>
        <taxon>Pseudonocardiaceae</taxon>
        <taxon>Pseudonocardia</taxon>
    </lineage>
</organism>
<reference evidence="1 2" key="1">
    <citation type="submission" date="2019-06" db="EMBL/GenBank/DDBJ databases">
        <title>Sequencing the genomes of 1000 actinobacteria strains.</title>
        <authorList>
            <person name="Klenk H.-P."/>
        </authorList>
    </citation>
    <scope>NUCLEOTIDE SEQUENCE [LARGE SCALE GENOMIC DNA]</scope>
    <source>
        <strain evidence="1 2">DSM 45671</strain>
    </source>
</reference>
<evidence type="ECO:0008006" key="3">
    <source>
        <dbReference type="Google" id="ProtNLM"/>
    </source>
</evidence>